<sequence>MSSMTDFLFNIGLPHFLILSGTLFFIGLFSVLAKRNLIAILMGMEIMLSSVNINLVAFNRYTTAPALHGHVFALFVIALAAAEVSVGLALIISVYRQHKSVEADDIDSMKW</sequence>
<keyword evidence="4 8" id="KW-0812">Transmembrane</keyword>
<dbReference type="PANTHER" id="PTHR11434">
    <property type="entry name" value="NADH-UBIQUINONE OXIDOREDUCTASE SUBUNIT ND4L"/>
    <property type="match status" value="1"/>
</dbReference>
<evidence type="ECO:0000256" key="2">
    <source>
        <dbReference type="ARBA" id="ARBA00010519"/>
    </source>
</evidence>
<dbReference type="GO" id="GO:0042773">
    <property type="term" value="P:ATP synthesis coupled electron transport"/>
    <property type="evidence" value="ECO:0007669"/>
    <property type="project" value="InterPro"/>
</dbReference>
<dbReference type="AlphaFoldDB" id="A0A857DGT8"/>
<dbReference type="GO" id="GO:0005886">
    <property type="term" value="C:plasma membrane"/>
    <property type="evidence" value="ECO:0007669"/>
    <property type="project" value="UniProtKB-SubCell"/>
</dbReference>
<dbReference type="NCBIfam" id="NF004320">
    <property type="entry name" value="PRK05715.1-2"/>
    <property type="match status" value="1"/>
</dbReference>
<evidence type="ECO:0000256" key="6">
    <source>
        <dbReference type="ARBA" id="ARBA00022989"/>
    </source>
</evidence>
<dbReference type="EC" id="7.1.1.-" evidence="8"/>
<dbReference type="InterPro" id="IPR001133">
    <property type="entry name" value="NADH_UbQ_OxRdtase_chain4L/K"/>
</dbReference>
<evidence type="ECO:0000256" key="5">
    <source>
        <dbReference type="ARBA" id="ARBA00022719"/>
    </source>
</evidence>
<comment type="catalytic activity">
    <reaction evidence="8">
        <text>a quinone + NADH + 5 H(+)(in) = a quinol + NAD(+) + 4 H(+)(out)</text>
        <dbReference type="Rhea" id="RHEA:57888"/>
        <dbReference type="ChEBI" id="CHEBI:15378"/>
        <dbReference type="ChEBI" id="CHEBI:24646"/>
        <dbReference type="ChEBI" id="CHEBI:57540"/>
        <dbReference type="ChEBI" id="CHEBI:57945"/>
        <dbReference type="ChEBI" id="CHEBI:132124"/>
    </reaction>
</comment>
<keyword evidence="5 8" id="KW-0874">Quinone</keyword>
<reference evidence="9 10" key="1">
    <citation type="submission" date="2019-12" db="EMBL/GenBank/DDBJ databases">
        <title>Sequence classification of anaerobic respiratory reductive dehalogenases: First we see many, then we see few.</title>
        <authorList>
            <person name="Molenda O."/>
            <person name="Puentes Jacome L.A."/>
            <person name="Cao X."/>
            <person name="Nesbo C.L."/>
            <person name="Tang S."/>
            <person name="Morson N."/>
            <person name="Patron J."/>
            <person name="Lomheim L."/>
            <person name="Wishart D.S."/>
            <person name="Edwards E.A."/>
        </authorList>
    </citation>
    <scope>NUCLEOTIDE SEQUENCE [LARGE SCALE GENOMIC DNA]</scope>
    <source>
        <strain evidence="9 10">12DCA</strain>
    </source>
</reference>
<dbReference type="Proteomes" id="UP000430508">
    <property type="component" value="Chromosome"/>
</dbReference>
<accession>A0A857DGT8</accession>
<keyword evidence="9" id="KW-0560">Oxidoreductase</keyword>
<comment type="function">
    <text evidence="8">NDH-1 shuttles electrons from NADH, via FMN and iron-sulfur (Fe-S) centers, to quinones in the respiratory chain. The immediate electron acceptor for the enzyme in this species is believed to be a menaquinone. Couples the redox reaction to proton translocation (for every two electrons transferred, four hydrogen ions are translocated across the cytoplasmic membrane), and thus conserves the redox energy in a proton gradient.</text>
</comment>
<evidence type="ECO:0000256" key="4">
    <source>
        <dbReference type="ARBA" id="ARBA00022692"/>
    </source>
</evidence>
<evidence type="ECO:0000256" key="8">
    <source>
        <dbReference type="HAMAP-Rule" id="MF_01456"/>
    </source>
</evidence>
<keyword evidence="8" id="KW-1003">Cell membrane</keyword>
<dbReference type="Pfam" id="PF00420">
    <property type="entry name" value="Oxidored_q2"/>
    <property type="match status" value="1"/>
</dbReference>
<dbReference type="InterPro" id="IPR039428">
    <property type="entry name" value="NUOK/Mnh_C1-like"/>
</dbReference>
<dbReference type="GO" id="GO:0048038">
    <property type="term" value="F:quinone binding"/>
    <property type="evidence" value="ECO:0007669"/>
    <property type="project" value="UniProtKB-KW"/>
</dbReference>
<evidence type="ECO:0000256" key="7">
    <source>
        <dbReference type="ARBA" id="ARBA00023136"/>
    </source>
</evidence>
<comment type="subunit">
    <text evidence="8">NDH-1 is composed of 14 different subunits. Subunits NuoA, H, J, K, L, M, N constitute the membrane sector of the complex.</text>
</comment>
<evidence type="ECO:0000256" key="3">
    <source>
        <dbReference type="ARBA" id="ARBA00022448"/>
    </source>
</evidence>
<evidence type="ECO:0000313" key="9">
    <source>
        <dbReference type="EMBL" id="QHA00023.1"/>
    </source>
</evidence>
<gene>
    <name evidence="8 9" type="primary">nuoK</name>
    <name evidence="9" type="ORF">GQ588_04850</name>
</gene>
<keyword evidence="8" id="KW-0520">NAD</keyword>
<comment type="similarity">
    <text evidence="2 8">Belongs to the complex I subunit 4L family.</text>
</comment>
<dbReference type="FunFam" id="1.10.287.3510:FF:000001">
    <property type="entry name" value="NADH-quinone oxidoreductase subunit K"/>
    <property type="match status" value="1"/>
</dbReference>
<dbReference type="EMBL" id="CP046996">
    <property type="protein sequence ID" value="QHA00023.1"/>
    <property type="molecule type" value="Genomic_DNA"/>
</dbReference>
<dbReference type="RefSeq" id="WP_015044332.1">
    <property type="nucleotide sequence ID" value="NZ_CP046996.1"/>
</dbReference>
<dbReference type="Gene3D" id="1.10.287.3510">
    <property type="match status" value="1"/>
</dbReference>
<dbReference type="HAMAP" id="MF_01456">
    <property type="entry name" value="NDH1_NuoK"/>
    <property type="match status" value="1"/>
</dbReference>
<organism evidence="9 10">
    <name type="scientific">Dehalobacter restrictus</name>
    <dbReference type="NCBI Taxonomy" id="55583"/>
    <lineage>
        <taxon>Bacteria</taxon>
        <taxon>Bacillati</taxon>
        <taxon>Bacillota</taxon>
        <taxon>Clostridia</taxon>
        <taxon>Eubacteriales</taxon>
        <taxon>Desulfitobacteriaceae</taxon>
        <taxon>Dehalobacter</taxon>
    </lineage>
</organism>
<dbReference type="GO" id="GO:0050136">
    <property type="term" value="F:NADH dehydrogenase (quinone) (non-electrogenic) activity"/>
    <property type="evidence" value="ECO:0007669"/>
    <property type="project" value="UniProtKB-UniRule"/>
</dbReference>
<comment type="subcellular location">
    <subcellularLocation>
        <location evidence="8">Cell membrane</location>
        <topology evidence="8">Multi-pass membrane protein</topology>
    </subcellularLocation>
    <subcellularLocation>
        <location evidence="1">Membrane</location>
        <topology evidence="1">Multi-pass membrane protein</topology>
    </subcellularLocation>
</comment>
<keyword evidence="3 8" id="KW-0813">Transport</keyword>
<dbReference type="PANTHER" id="PTHR11434:SF16">
    <property type="entry name" value="NADH-UBIQUINONE OXIDOREDUCTASE CHAIN 4L"/>
    <property type="match status" value="1"/>
</dbReference>
<feature type="transmembrane region" description="Helical" evidence="8">
    <location>
        <begin position="39"/>
        <end position="58"/>
    </location>
</feature>
<keyword evidence="7 8" id="KW-0472">Membrane</keyword>
<keyword evidence="6 8" id="KW-1133">Transmembrane helix</keyword>
<dbReference type="NCBIfam" id="NF004323">
    <property type="entry name" value="PRK05715.1-5"/>
    <property type="match status" value="1"/>
</dbReference>
<keyword evidence="8" id="KW-1278">Translocase</keyword>
<evidence type="ECO:0000313" key="10">
    <source>
        <dbReference type="Proteomes" id="UP000430508"/>
    </source>
</evidence>
<evidence type="ECO:0000256" key="1">
    <source>
        <dbReference type="ARBA" id="ARBA00004141"/>
    </source>
</evidence>
<dbReference type="GO" id="GO:0030964">
    <property type="term" value="C:NADH dehydrogenase complex"/>
    <property type="evidence" value="ECO:0007669"/>
    <property type="project" value="TreeGrafter"/>
</dbReference>
<feature type="transmembrane region" description="Helical" evidence="8">
    <location>
        <begin position="12"/>
        <end position="32"/>
    </location>
</feature>
<feature type="transmembrane region" description="Helical" evidence="8">
    <location>
        <begin position="70"/>
        <end position="92"/>
    </location>
</feature>
<protein>
    <recommendedName>
        <fullName evidence="8">NADH-quinone oxidoreductase subunit K</fullName>
        <ecNumber evidence="8">7.1.1.-</ecNumber>
    </recommendedName>
    <alternativeName>
        <fullName evidence="8">NADH dehydrogenase I subunit K</fullName>
    </alternativeName>
    <alternativeName>
        <fullName evidence="8">NDH-1 subunit K</fullName>
    </alternativeName>
</protein>
<proteinExistence type="inferred from homology"/>
<name>A0A857DGT8_9FIRM</name>